<reference evidence="1 2" key="1">
    <citation type="submission" date="2015-01" db="EMBL/GenBank/DDBJ databases">
        <title>Evolution of Trichinella species and genotypes.</title>
        <authorList>
            <person name="Korhonen P.K."/>
            <person name="Edoardo P."/>
            <person name="Giuseppe L.R."/>
            <person name="Gasser R.B."/>
        </authorList>
    </citation>
    <scope>NUCLEOTIDE SEQUENCE [LARGE SCALE GENOMIC DNA]</scope>
    <source>
        <strain evidence="1">ISS141</strain>
    </source>
</reference>
<dbReference type="AlphaFoldDB" id="A0A0V0XWX8"/>
<gene>
    <name evidence="1" type="ORF">T4E_3802</name>
</gene>
<accession>A0A0V0XWX8</accession>
<evidence type="ECO:0000313" key="1">
    <source>
        <dbReference type="EMBL" id="KRX92320.1"/>
    </source>
</evidence>
<dbReference type="EMBL" id="JYDU01000115">
    <property type="protein sequence ID" value="KRX92320.1"/>
    <property type="molecule type" value="Genomic_DNA"/>
</dbReference>
<evidence type="ECO:0000313" key="2">
    <source>
        <dbReference type="Proteomes" id="UP000054815"/>
    </source>
</evidence>
<name>A0A0V0XWX8_TRIPS</name>
<sequence>MCNVIKTKELKFVINKFCETANMPRVGLEIFKAGGVLPLHSEQAKCRILELEAGKAYAFSAEEVGETLLFLPLGSMVT</sequence>
<proteinExistence type="predicted"/>
<comment type="caution">
    <text evidence="1">The sequence shown here is derived from an EMBL/GenBank/DDBJ whole genome shotgun (WGS) entry which is preliminary data.</text>
</comment>
<protein>
    <submittedName>
        <fullName evidence="1">Uncharacterized protein</fullName>
    </submittedName>
</protein>
<dbReference type="Proteomes" id="UP000054815">
    <property type="component" value="Unassembled WGS sequence"/>
</dbReference>
<organism evidence="1 2">
    <name type="scientific">Trichinella pseudospiralis</name>
    <name type="common">Parasitic roundworm</name>
    <dbReference type="NCBI Taxonomy" id="6337"/>
    <lineage>
        <taxon>Eukaryota</taxon>
        <taxon>Metazoa</taxon>
        <taxon>Ecdysozoa</taxon>
        <taxon>Nematoda</taxon>
        <taxon>Enoplea</taxon>
        <taxon>Dorylaimia</taxon>
        <taxon>Trichinellida</taxon>
        <taxon>Trichinellidae</taxon>
        <taxon>Trichinella</taxon>
    </lineage>
</organism>